<dbReference type="InterPro" id="IPR036291">
    <property type="entry name" value="NAD(P)-bd_dom_sf"/>
</dbReference>
<evidence type="ECO:0000256" key="3">
    <source>
        <dbReference type="ARBA" id="ARBA00023002"/>
    </source>
</evidence>
<dbReference type="PRINTS" id="PR00080">
    <property type="entry name" value="SDRFAMILY"/>
</dbReference>
<evidence type="ECO:0000256" key="2">
    <source>
        <dbReference type="ARBA" id="ARBA00022857"/>
    </source>
</evidence>
<comment type="similarity">
    <text evidence="1 4">Belongs to the short-chain dehydrogenases/reductases (SDR) family.</text>
</comment>
<dbReference type="Pfam" id="PF00106">
    <property type="entry name" value="adh_short"/>
    <property type="match status" value="1"/>
</dbReference>
<keyword evidence="2" id="KW-0521">NADP</keyword>
<dbReference type="PANTHER" id="PTHR44229:SF4">
    <property type="entry name" value="15-HYDROXYPROSTAGLANDIN DEHYDROGENASE [NAD(+)]"/>
    <property type="match status" value="1"/>
</dbReference>
<dbReference type="PRINTS" id="PR00081">
    <property type="entry name" value="GDHRDH"/>
</dbReference>
<dbReference type="GeneID" id="90034869"/>
<gene>
    <name evidence="5" type="ORF">BZA70DRAFT_105200</name>
</gene>
<dbReference type="EMBL" id="JBBJBU010000002">
    <property type="protein sequence ID" value="KAK7206467.1"/>
    <property type="molecule type" value="Genomic_DNA"/>
</dbReference>
<reference evidence="5 6" key="1">
    <citation type="submission" date="2024-03" db="EMBL/GenBank/DDBJ databases">
        <title>Genome-scale model development and genomic sequencing of the oleaginous clade Lipomyces.</title>
        <authorList>
            <consortium name="Lawrence Berkeley National Laboratory"/>
            <person name="Czajka J.J."/>
            <person name="Han Y."/>
            <person name="Kim J."/>
            <person name="Mondo S.J."/>
            <person name="Hofstad B.A."/>
            <person name="Robles A."/>
            <person name="Haridas S."/>
            <person name="Riley R."/>
            <person name="LaButti K."/>
            <person name="Pangilinan J."/>
            <person name="Andreopoulos W."/>
            <person name="Lipzen A."/>
            <person name="Yan J."/>
            <person name="Wang M."/>
            <person name="Ng V."/>
            <person name="Grigoriev I.V."/>
            <person name="Spatafora J.W."/>
            <person name="Magnuson J.K."/>
            <person name="Baker S.E."/>
            <person name="Pomraning K.R."/>
        </authorList>
    </citation>
    <scope>NUCLEOTIDE SEQUENCE [LARGE SCALE GENOMIC DNA]</scope>
    <source>
        <strain evidence="5 6">Phaff 52-87</strain>
    </source>
</reference>
<evidence type="ECO:0000313" key="5">
    <source>
        <dbReference type="EMBL" id="KAK7206467.1"/>
    </source>
</evidence>
<dbReference type="PANTHER" id="PTHR44229">
    <property type="entry name" value="15-HYDROXYPROSTAGLANDIN DEHYDROGENASE [NAD(+)]"/>
    <property type="match status" value="1"/>
</dbReference>
<evidence type="ECO:0000256" key="4">
    <source>
        <dbReference type="RuleBase" id="RU000363"/>
    </source>
</evidence>
<accession>A0ABR1F9F1</accession>
<dbReference type="PROSITE" id="PS00061">
    <property type="entry name" value="ADH_SHORT"/>
    <property type="match status" value="1"/>
</dbReference>
<sequence length="269" mass="29667">MPVAIVTGASSGIGLALSIHLIEKSWTVVLADLAPPPVSALTLSPGKSEFFKTDVTSWDNVAALFKHTFNTYSRLDFVAANAGIDDRDDVVAESAAEEPEPLNFKTIDVDLYGSLNTYWCSLHYMRRNPDGRHGKIVFTASSAGLYAFPSNPEYCAAKHGLMGFTRSVAQPLEKDKITVNAICPALVKTGLAPAELLRQIPQEQMTPMSTIMRAYDIFLDDEDYKVTGQTVECSLGDLFYRQQPDFASTSQKVMFGNEVNVWMDSYERT</sequence>
<dbReference type="InterPro" id="IPR020904">
    <property type="entry name" value="Sc_DH/Rdtase_CS"/>
</dbReference>
<dbReference type="SUPFAM" id="SSF51735">
    <property type="entry name" value="NAD(P)-binding Rossmann-fold domains"/>
    <property type="match status" value="1"/>
</dbReference>
<dbReference type="Gene3D" id="3.40.50.720">
    <property type="entry name" value="NAD(P)-binding Rossmann-like Domain"/>
    <property type="match status" value="1"/>
</dbReference>
<protein>
    <submittedName>
        <fullName evidence="5">Uncharacterized protein</fullName>
    </submittedName>
</protein>
<name>A0ABR1F9F1_9ASCO</name>
<keyword evidence="6" id="KW-1185">Reference proteome</keyword>
<organism evidence="5 6">
    <name type="scientific">Myxozyma melibiosi</name>
    <dbReference type="NCBI Taxonomy" id="54550"/>
    <lineage>
        <taxon>Eukaryota</taxon>
        <taxon>Fungi</taxon>
        <taxon>Dikarya</taxon>
        <taxon>Ascomycota</taxon>
        <taxon>Saccharomycotina</taxon>
        <taxon>Lipomycetes</taxon>
        <taxon>Lipomycetales</taxon>
        <taxon>Lipomycetaceae</taxon>
        <taxon>Myxozyma</taxon>
    </lineage>
</organism>
<comment type="caution">
    <text evidence="5">The sequence shown here is derived from an EMBL/GenBank/DDBJ whole genome shotgun (WGS) entry which is preliminary data.</text>
</comment>
<evidence type="ECO:0000313" key="6">
    <source>
        <dbReference type="Proteomes" id="UP001498771"/>
    </source>
</evidence>
<dbReference type="RefSeq" id="XP_064769500.1">
    <property type="nucleotide sequence ID" value="XM_064909357.1"/>
</dbReference>
<keyword evidence="3" id="KW-0560">Oxidoreductase</keyword>
<dbReference type="Proteomes" id="UP001498771">
    <property type="component" value="Unassembled WGS sequence"/>
</dbReference>
<dbReference type="InterPro" id="IPR002347">
    <property type="entry name" value="SDR_fam"/>
</dbReference>
<proteinExistence type="inferred from homology"/>
<evidence type="ECO:0000256" key="1">
    <source>
        <dbReference type="ARBA" id="ARBA00006484"/>
    </source>
</evidence>